<dbReference type="InterPro" id="IPR000868">
    <property type="entry name" value="Isochorismatase-like_dom"/>
</dbReference>
<dbReference type="InterPro" id="IPR036380">
    <property type="entry name" value="Isochorismatase-like_sf"/>
</dbReference>
<dbReference type="RefSeq" id="XP_014160748.1">
    <property type="nucleotide sequence ID" value="XM_014305273.1"/>
</dbReference>
<accession>A0A0L0GD82</accession>
<dbReference type="NCBIfam" id="NF008623">
    <property type="entry name" value="PRK11609.1"/>
    <property type="match status" value="1"/>
</dbReference>
<evidence type="ECO:0000313" key="10">
    <source>
        <dbReference type="Proteomes" id="UP000054560"/>
    </source>
</evidence>
<evidence type="ECO:0000256" key="1">
    <source>
        <dbReference type="ARBA" id="ARBA00006336"/>
    </source>
</evidence>
<proteinExistence type="inferred from homology"/>
<organism evidence="9 10">
    <name type="scientific">Sphaeroforma arctica JP610</name>
    <dbReference type="NCBI Taxonomy" id="667725"/>
    <lineage>
        <taxon>Eukaryota</taxon>
        <taxon>Ichthyosporea</taxon>
        <taxon>Ichthyophonida</taxon>
        <taxon>Sphaeroforma</taxon>
    </lineage>
</organism>
<dbReference type="PANTHER" id="PTHR11080">
    <property type="entry name" value="PYRAZINAMIDASE/NICOTINAMIDASE"/>
    <property type="match status" value="1"/>
</dbReference>
<evidence type="ECO:0000259" key="8">
    <source>
        <dbReference type="Pfam" id="PF00857"/>
    </source>
</evidence>
<dbReference type="CDD" id="cd01011">
    <property type="entry name" value="nicotinamidase"/>
    <property type="match status" value="1"/>
</dbReference>
<evidence type="ECO:0000256" key="2">
    <source>
        <dbReference type="ARBA" id="ARBA00022642"/>
    </source>
</evidence>
<name>A0A0L0GD82_9EUKA</name>
<dbReference type="GO" id="GO:0019363">
    <property type="term" value="P:pyridine nucleotide biosynthetic process"/>
    <property type="evidence" value="ECO:0007669"/>
    <property type="project" value="UniProtKB-KW"/>
</dbReference>
<reference evidence="9 10" key="1">
    <citation type="submission" date="2011-02" db="EMBL/GenBank/DDBJ databases">
        <title>The Genome Sequence of Sphaeroforma arctica JP610.</title>
        <authorList>
            <consortium name="The Broad Institute Genome Sequencing Platform"/>
            <person name="Russ C."/>
            <person name="Cuomo C."/>
            <person name="Young S.K."/>
            <person name="Zeng Q."/>
            <person name="Gargeya S."/>
            <person name="Alvarado L."/>
            <person name="Berlin A."/>
            <person name="Chapman S.B."/>
            <person name="Chen Z."/>
            <person name="Freedman E."/>
            <person name="Gellesch M."/>
            <person name="Goldberg J."/>
            <person name="Griggs A."/>
            <person name="Gujja S."/>
            <person name="Heilman E."/>
            <person name="Heiman D."/>
            <person name="Howarth C."/>
            <person name="Mehta T."/>
            <person name="Neiman D."/>
            <person name="Pearson M."/>
            <person name="Roberts A."/>
            <person name="Saif S."/>
            <person name="Shea T."/>
            <person name="Shenoy N."/>
            <person name="Sisk P."/>
            <person name="Stolte C."/>
            <person name="Sykes S."/>
            <person name="White J."/>
            <person name="Yandava C."/>
            <person name="Burger G."/>
            <person name="Gray M.W."/>
            <person name="Holland P.W.H."/>
            <person name="King N."/>
            <person name="Lang F.B.F."/>
            <person name="Roger A.J."/>
            <person name="Ruiz-Trillo I."/>
            <person name="Haas B."/>
            <person name="Nusbaum C."/>
            <person name="Birren B."/>
        </authorList>
    </citation>
    <scope>NUCLEOTIDE SEQUENCE [LARGE SCALE GENOMIC DNA]</scope>
    <source>
        <strain evidence="9 10">JP610</strain>
    </source>
</reference>
<dbReference type="Pfam" id="PF00857">
    <property type="entry name" value="Isochorismatase"/>
    <property type="match status" value="1"/>
</dbReference>
<evidence type="ECO:0000256" key="3">
    <source>
        <dbReference type="ARBA" id="ARBA00022723"/>
    </source>
</evidence>
<dbReference type="AlphaFoldDB" id="A0A0L0GD82"/>
<keyword evidence="2" id="KW-0662">Pyridine nucleotide biosynthesis</keyword>
<gene>
    <name evidence="9" type="ORF">SARC_01039</name>
</gene>
<evidence type="ECO:0000313" key="9">
    <source>
        <dbReference type="EMBL" id="KNC86846.1"/>
    </source>
</evidence>
<evidence type="ECO:0000256" key="6">
    <source>
        <dbReference type="ARBA" id="ARBA00039017"/>
    </source>
</evidence>
<evidence type="ECO:0000256" key="4">
    <source>
        <dbReference type="ARBA" id="ARBA00022801"/>
    </source>
</evidence>
<dbReference type="SUPFAM" id="SSF52499">
    <property type="entry name" value="Isochorismatase-like hydrolases"/>
    <property type="match status" value="1"/>
</dbReference>
<feature type="non-terminal residue" evidence="9">
    <location>
        <position position="1"/>
    </location>
</feature>
<evidence type="ECO:0000256" key="5">
    <source>
        <dbReference type="ARBA" id="ARBA00037900"/>
    </source>
</evidence>
<dbReference type="Gene3D" id="3.40.50.850">
    <property type="entry name" value="Isochorismatase-like"/>
    <property type="match status" value="1"/>
</dbReference>
<dbReference type="GO" id="GO:0046872">
    <property type="term" value="F:metal ion binding"/>
    <property type="evidence" value="ECO:0007669"/>
    <property type="project" value="UniProtKB-KW"/>
</dbReference>
<dbReference type="eggNOG" id="KOG4003">
    <property type="taxonomic scope" value="Eukaryota"/>
</dbReference>
<dbReference type="FunFam" id="3.40.50.850:FF:000006">
    <property type="entry name" value="Bifunctional pyrazinamidase/nicotinamidase"/>
    <property type="match status" value="1"/>
</dbReference>
<dbReference type="GO" id="GO:0008936">
    <property type="term" value="F:nicotinamidase activity"/>
    <property type="evidence" value="ECO:0007669"/>
    <property type="project" value="UniProtKB-EC"/>
</dbReference>
<keyword evidence="10" id="KW-1185">Reference proteome</keyword>
<comment type="similarity">
    <text evidence="1">Belongs to the isochorismatase family.</text>
</comment>
<dbReference type="GeneID" id="25901543"/>
<feature type="domain" description="Isochorismatase-like" evidence="8">
    <location>
        <begin position="7"/>
        <end position="210"/>
    </location>
</feature>
<sequence length="215" mass="23537">RSSSQSTALLVVDLQYDFLPDGSLAVPGGDEIIPHVLRLVNGFNEKERIVVATQDWHPAGHGSFASAHGKDVFSMGTLGGIDQVMWPDHCVQESRGAELHDDLPQDKVTKILRKGIKQHMDSYSGFFDNQEHNDTGLDLYLKSANTQSVVVCGLATDFCVCYTALDARKLGYKVYLVLEACRGIDSPPGYVDKEVQKMVDAGVEIVTTQQVLALI</sequence>
<dbReference type="InterPro" id="IPR052347">
    <property type="entry name" value="Isochorismatase_Nicotinamidase"/>
</dbReference>
<keyword evidence="4" id="KW-0378">Hydrolase</keyword>
<dbReference type="EMBL" id="KQ241633">
    <property type="protein sequence ID" value="KNC86846.1"/>
    <property type="molecule type" value="Genomic_DNA"/>
</dbReference>
<keyword evidence="3" id="KW-0479">Metal-binding</keyword>
<comment type="pathway">
    <text evidence="5">Cofactor biosynthesis; nicotinate biosynthesis; nicotinate from nicotinamide: step 1/1.</text>
</comment>
<dbReference type="EC" id="3.5.1.19" evidence="6"/>
<protein>
    <recommendedName>
        <fullName evidence="6">nicotinamidase</fullName>
        <ecNumber evidence="6">3.5.1.19</ecNumber>
    </recommendedName>
    <alternativeName>
        <fullName evidence="7">Nicotinamide deamidase</fullName>
    </alternativeName>
</protein>
<dbReference type="PANTHER" id="PTHR11080:SF2">
    <property type="entry name" value="LD05707P"/>
    <property type="match status" value="1"/>
</dbReference>
<dbReference type="OrthoDB" id="1739143at2759"/>
<dbReference type="Proteomes" id="UP000054560">
    <property type="component" value="Unassembled WGS sequence"/>
</dbReference>
<dbReference type="STRING" id="667725.A0A0L0GD82"/>
<evidence type="ECO:0000256" key="7">
    <source>
        <dbReference type="ARBA" id="ARBA00043224"/>
    </source>
</evidence>